<dbReference type="EMBL" id="JAVHJV010000001">
    <property type="protein sequence ID" value="KAK5947193.1"/>
    <property type="molecule type" value="Genomic_DNA"/>
</dbReference>
<evidence type="ECO:0000259" key="28">
    <source>
        <dbReference type="Pfam" id="PF21123"/>
    </source>
</evidence>
<dbReference type="InterPro" id="IPR027417">
    <property type="entry name" value="P-loop_NTPase"/>
</dbReference>
<evidence type="ECO:0000256" key="10">
    <source>
        <dbReference type="ARBA" id="ARBA00022763"/>
    </source>
</evidence>
<dbReference type="RefSeq" id="XP_064735283.1">
    <property type="nucleotide sequence ID" value="XM_064869786.1"/>
</dbReference>
<dbReference type="InterPro" id="IPR011604">
    <property type="entry name" value="PDDEXK-like_dom_sf"/>
</dbReference>
<feature type="domain" description="DNA2/NAM7 helicase-like C-terminal" evidence="27">
    <location>
        <begin position="1280"/>
        <end position="1515"/>
    </location>
</feature>
<dbReference type="InterPro" id="IPR048459">
    <property type="entry name" value="DNA2_Rift"/>
</dbReference>
<dbReference type="InterPro" id="IPR041679">
    <property type="entry name" value="DNA2/NAM7-like_C"/>
</dbReference>
<evidence type="ECO:0000256" key="13">
    <source>
        <dbReference type="ARBA" id="ARBA00022840"/>
    </source>
</evidence>
<comment type="function">
    <text evidence="22">Key enzyme involved in DNA replication and DNA repair. Involved in Okazaki fragments processing by cleaving long flaps that escape FEN1: flaps that are longer than 27 nucleotides are coated by replication protein A complex (RPA), leading to recruit DNA2 which cleaves the flap until it is too short to bind RPA and becomes a substrate for FEN1. Also involved in 5'-end resection of DNA during double-strand break (DSB) repair by mediating the cleavage of 5'-ssDNA.</text>
</comment>
<dbReference type="Pfam" id="PF13086">
    <property type="entry name" value="AAA_11"/>
    <property type="match status" value="2"/>
</dbReference>
<evidence type="ECO:0000256" key="16">
    <source>
        <dbReference type="ARBA" id="ARBA00023125"/>
    </source>
</evidence>
<dbReference type="Pfam" id="PF21123">
    <property type="entry name" value="Dna2_Rift"/>
    <property type="match status" value="1"/>
</dbReference>
<evidence type="ECO:0000256" key="2">
    <source>
        <dbReference type="ARBA" id="ARBA00004173"/>
    </source>
</evidence>
<sequence>MPSQPFGSASQSKRKEKTLESAPPKAIFTEEKENAVNGRPTETLQGGNEDVPDPRLLPPQTPGRISLSDLVANPEDLLNQLPSATPHEQITWKHVPGLLNSPSSSVRTSQRGTKRSHSSSPASSQGRRSKHFRPDGDTMDMKSVSQSLQRSPARRSPNHDDPAAVLWSNYAEKRGNEPVLPPLPPFDLFPHTPSGGSKDATFRRTASCGTEWPTSGPKRRKLIHQDPHSTTKQIFASKRKDMLKPQLSKQSKVSILLESVQQSLIARQREQDEPSSSSPLPERFEPQANRAEQTVEDKQQSPSPRKSLPAPPAMRHGSSPLKGKLDKSSDYGDLDFDDDDLEDIEDALTQGQQQLEAKEPAAPPQVPALRHAETIQPSCVGEEQKKPEISAQQDVQNGNRQPQKGALIENNNIKIVDEFDDDDDDLFDEEFQQLAEQVDSQQCPANGTNAMQQKSHALAVTCDGAFDDDCDDNIFDEIDDTTAAVTNNAAASAKQTQSDSRAIKRYLILEVFESKYDISPGRKRPEKMLSIKDEKSKQLYILLLRQSWYETRCVKGSFIHLIGDFNHQGQCVVDDTQNMVIIHPDHLISATVIGDAITCLRRAVLQDRVKATSPPEKPQVYGHILHEVFGEAMKLNSWEWDTFSNIIDQILPSYLESLYEIGVQVVDAKEHLMSKVPLLRAWAEMFVSATFTPDAVIRDRKGTFVPTAINKLLEIEEHVWSPMYGLKGNIDATVQAQIRLPTDNVARTIVAPLELKTGMKDNNEAHRAQTAMYTLLLSDRYDVNVVSGILYYMETSKTFRIEGVRNEIRQMIIWRNLLASYVHDKLELPPMIKKEHLCKRCYAQTSCFSYHKLVEGGDGETSGLKEVFDDAVGHLQPHHQTFFKQWDDLLTKEERDCMKFRRELWTMLSTEREQVGRCFSNVVIEPGSARENLEGPKINRYTYSFLKHKFDAGFAFTESQITVGEPIVISDEKGHFALANGYVTSVRPRRITVAVDRRLQNARKRTKGFNAETNQSFVGIMEVTVDGVPSPSPEEDDSPILYRLDKDEFSNGMATVRNNLIRIMEKDLFKARELRELVVEKKAPSFKHTSTAYSLSGPASQANINVDQRAAIEKVMSAKDYALVLGMPGTGKTTTIAHIIRALVSQGKSVLLTSYTHTAVDNILLKIKDDNIPVLRLGSVGKVHPDVQSFADLSGIPKKSMEELERSWANSKVVATTCLSINHGIFNHRIFDYCIVDEASQITLPVCLGPIRMAHTFILVGDHYQLPPLVQNKEAQEGGLDISLFKLLSDAQPSSVVNLEHQYRMAEDIMLLSNQLIYNGRLKCGTAAVASRTLQIPNLQAALDAHHHRPGGSTQQSQPKPCTPQNINCWLRIALTPSSRCILLNTDTITPTPTEVLTGSNQRITNPTESLLTAQLLTTLIRSGVPPKSIGVITFYRSQLALLRHDVKAIAGSAAAAEVEMHTADKYQGRDKEVILLSCVRSNSARNVGELLKDWRRVNVAITRARSKMVILGSRGTLEGCGVGVLEGLVRIMDGKRWVYDLPPNATEGHVFERAGMTQTQAPPQASKAATSQVARPNAVAVEGRRPLQTTNANSRVSAPVPTTGGMAPKLVRTNKANAPFKAPQPKKIVRGTVDVENVLEKRPVLRDIANEMAGSRGGGGAGDFAAVAYDLDDFDDDEDMLIDF</sequence>
<feature type="domain" description="DNA2/NAM7 helicase helicase" evidence="26">
    <location>
        <begin position="1104"/>
        <end position="1191"/>
    </location>
</feature>
<evidence type="ECO:0000256" key="14">
    <source>
        <dbReference type="ARBA" id="ARBA00023004"/>
    </source>
</evidence>
<evidence type="ECO:0000256" key="23">
    <source>
        <dbReference type="SAM" id="MobiDB-lite"/>
    </source>
</evidence>
<feature type="domain" description="DNA2 rift barrel" evidence="28">
    <location>
        <begin position="910"/>
        <end position="1003"/>
    </location>
</feature>
<keyword evidence="9 29" id="KW-0255">Endonuclease</keyword>
<organism evidence="29 30">
    <name type="scientific">Knufia obscura</name>
    <dbReference type="NCBI Taxonomy" id="1635080"/>
    <lineage>
        <taxon>Eukaryota</taxon>
        <taxon>Fungi</taxon>
        <taxon>Dikarya</taxon>
        <taxon>Ascomycota</taxon>
        <taxon>Pezizomycotina</taxon>
        <taxon>Eurotiomycetes</taxon>
        <taxon>Chaetothyriomycetidae</taxon>
        <taxon>Chaetothyriales</taxon>
        <taxon>Trichomeriaceae</taxon>
        <taxon>Knufia</taxon>
    </lineage>
</organism>
<proteinExistence type="inferred from homology"/>
<evidence type="ECO:0000256" key="7">
    <source>
        <dbReference type="ARBA" id="ARBA00022723"/>
    </source>
</evidence>
<evidence type="ECO:0000256" key="15">
    <source>
        <dbReference type="ARBA" id="ARBA00023014"/>
    </source>
</evidence>
<keyword evidence="4 22" id="KW-0004">4Fe-4S</keyword>
<keyword evidence="7 22" id="KW-0479">Metal-binding</keyword>
<comment type="similarity">
    <text evidence="3 22">Belongs to the DNA2/NAM7 helicase family.</text>
</comment>
<comment type="catalytic activity">
    <reaction evidence="21 22">
        <text>ATP + H2O = ADP + phosphate + H(+)</text>
        <dbReference type="Rhea" id="RHEA:13065"/>
        <dbReference type="ChEBI" id="CHEBI:15377"/>
        <dbReference type="ChEBI" id="CHEBI:15378"/>
        <dbReference type="ChEBI" id="CHEBI:30616"/>
        <dbReference type="ChEBI" id="CHEBI:43474"/>
        <dbReference type="ChEBI" id="CHEBI:456216"/>
        <dbReference type="EC" id="3.6.4.12"/>
    </reaction>
</comment>
<dbReference type="InterPro" id="IPR014808">
    <property type="entry name" value="DNA_replication_fac_Dna2_N"/>
</dbReference>
<feature type="compositionally biased region" description="Polar residues" evidence="23">
    <location>
        <begin position="390"/>
        <end position="402"/>
    </location>
</feature>
<feature type="region of interest" description="Disordered" evidence="23">
    <location>
        <begin position="1"/>
        <end position="253"/>
    </location>
</feature>
<dbReference type="GO" id="GO:0003678">
    <property type="term" value="F:DNA helicase activity"/>
    <property type="evidence" value="ECO:0007669"/>
    <property type="project" value="UniProtKB-EC"/>
</dbReference>
<keyword evidence="10 22" id="KW-0227">DNA damage</keyword>
<evidence type="ECO:0000259" key="24">
    <source>
        <dbReference type="Pfam" id="PF01930"/>
    </source>
</evidence>
<dbReference type="CDD" id="cd22318">
    <property type="entry name" value="DNA2_N-like"/>
    <property type="match status" value="1"/>
</dbReference>
<dbReference type="Gene3D" id="3.90.320.10">
    <property type="match status" value="1"/>
</dbReference>
<dbReference type="Gene3D" id="3.40.50.300">
    <property type="entry name" value="P-loop containing nucleotide triphosphate hydrolases"/>
    <property type="match status" value="3"/>
</dbReference>
<keyword evidence="8 22" id="KW-0547">Nucleotide-binding</keyword>
<keyword evidence="15 22" id="KW-0411">Iron-sulfur</keyword>
<dbReference type="Proteomes" id="UP001334248">
    <property type="component" value="Unassembled WGS sequence"/>
</dbReference>
<comment type="caution">
    <text evidence="29">The sequence shown here is derived from an EMBL/GenBank/DDBJ whole genome shotgun (WGS) entry which is preliminary data.</text>
</comment>
<dbReference type="EC" id="3.6.4.12" evidence="22"/>
<dbReference type="CDD" id="cd18041">
    <property type="entry name" value="DEXXQc_DNA2"/>
    <property type="match status" value="1"/>
</dbReference>
<evidence type="ECO:0000256" key="1">
    <source>
        <dbReference type="ARBA" id="ARBA00001966"/>
    </source>
</evidence>
<keyword evidence="22" id="KW-0158">Chromosome</keyword>
<feature type="compositionally biased region" description="Polar residues" evidence="23">
    <location>
        <begin position="1"/>
        <end position="11"/>
    </location>
</feature>
<keyword evidence="5 22" id="KW-0235">DNA replication</keyword>
<protein>
    <recommendedName>
        <fullName evidence="22">DNA replication ATP-dependent helicase/nuclease</fullName>
        <ecNumber evidence="22">3.1.-.-</ecNumber>
        <ecNumber evidence="22">3.6.4.12</ecNumber>
    </recommendedName>
</protein>
<dbReference type="Pfam" id="PF08696">
    <property type="entry name" value="Dna2"/>
    <property type="match status" value="1"/>
</dbReference>
<comment type="subcellular location">
    <subcellularLocation>
        <location evidence="2">Mitochondrion</location>
    </subcellularLocation>
    <subcellularLocation>
        <location evidence="22">Nucleus</location>
    </subcellularLocation>
    <subcellularLocation>
        <location evidence="22">Chromosome</location>
    </subcellularLocation>
</comment>
<evidence type="ECO:0000259" key="26">
    <source>
        <dbReference type="Pfam" id="PF13086"/>
    </source>
</evidence>
<dbReference type="InterPro" id="IPR022765">
    <property type="entry name" value="Dna2/Cas4_DUF83"/>
</dbReference>
<evidence type="ECO:0000256" key="19">
    <source>
        <dbReference type="ARBA" id="ARBA00023242"/>
    </source>
</evidence>
<evidence type="ECO:0000256" key="9">
    <source>
        <dbReference type="ARBA" id="ARBA00022759"/>
    </source>
</evidence>
<dbReference type="CDD" id="cd18808">
    <property type="entry name" value="SF1_C_Upf1"/>
    <property type="match status" value="1"/>
</dbReference>
<feature type="compositionally biased region" description="Polar residues" evidence="23">
    <location>
        <begin position="100"/>
        <end position="111"/>
    </location>
</feature>
<evidence type="ECO:0000256" key="22">
    <source>
        <dbReference type="RuleBase" id="RU367041"/>
    </source>
</evidence>
<dbReference type="GO" id="GO:0016787">
    <property type="term" value="F:hydrolase activity"/>
    <property type="evidence" value="ECO:0007669"/>
    <property type="project" value="UniProtKB-KW"/>
</dbReference>
<keyword evidence="6 22" id="KW-0540">Nuclease</keyword>
<keyword evidence="11 22" id="KW-0378">Hydrolase</keyword>
<feature type="domain" description="DUF83" evidence="24">
    <location>
        <begin position="750"/>
        <end position="848"/>
    </location>
</feature>
<dbReference type="InterPro" id="IPR026851">
    <property type="entry name" value="Dna2/JHS1_DEXXQ-box"/>
</dbReference>
<evidence type="ECO:0000256" key="8">
    <source>
        <dbReference type="ARBA" id="ARBA00022741"/>
    </source>
</evidence>
<evidence type="ECO:0000256" key="11">
    <source>
        <dbReference type="ARBA" id="ARBA00022801"/>
    </source>
</evidence>
<keyword evidence="17" id="KW-0496">Mitochondrion</keyword>
<evidence type="ECO:0000256" key="5">
    <source>
        <dbReference type="ARBA" id="ARBA00022705"/>
    </source>
</evidence>
<dbReference type="GeneID" id="89994789"/>
<dbReference type="InterPro" id="IPR041677">
    <property type="entry name" value="DNA2/NAM7_AAA_11"/>
</dbReference>
<dbReference type="EC" id="3.1.-.-" evidence="22"/>
<evidence type="ECO:0000256" key="20">
    <source>
        <dbReference type="ARBA" id="ARBA00023268"/>
    </source>
</evidence>
<comment type="cofactor">
    <cofactor evidence="1">
        <name>[4Fe-4S] cluster</name>
        <dbReference type="ChEBI" id="CHEBI:49883"/>
    </cofactor>
</comment>
<keyword evidence="18 22" id="KW-0234">DNA repair</keyword>
<feature type="domain" description="DNA2/NAM7 helicase helicase" evidence="26">
    <location>
        <begin position="1208"/>
        <end position="1272"/>
    </location>
</feature>
<keyword evidence="16 22" id="KW-0238">DNA-binding</keyword>
<evidence type="ECO:0000256" key="17">
    <source>
        <dbReference type="ARBA" id="ARBA00023128"/>
    </source>
</evidence>
<evidence type="ECO:0000313" key="29">
    <source>
        <dbReference type="EMBL" id="KAK5947193.1"/>
    </source>
</evidence>
<keyword evidence="20 22" id="KW-0511">Multifunctional enzyme</keyword>
<keyword evidence="19 22" id="KW-0539">Nucleus</keyword>
<gene>
    <name evidence="29" type="primary">dna2</name>
    <name evidence="29" type="ORF">PMZ80_001340</name>
</gene>
<keyword evidence="14 22" id="KW-0408">Iron</keyword>
<evidence type="ECO:0000256" key="21">
    <source>
        <dbReference type="ARBA" id="ARBA00047995"/>
    </source>
</evidence>
<dbReference type="GO" id="GO:0004519">
    <property type="term" value="F:endonuclease activity"/>
    <property type="evidence" value="ECO:0007669"/>
    <property type="project" value="UniProtKB-KW"/>
</dbReference>
<accession>A0ABR0S409</accession>
<feature type="domain" description="DNA replication factor Dna2 N-terminal" evidence="25">
    <location>
        <begin position="534"/>
        <end position="736"/>
    </location>
</feature>
<evidence type="ECO:0000256" key="6">
    <source>
        <dbReference type="ARBA" id="ARBA00022722"/>
    </source>
</evidence>
<dbReference type="InterPro" id="IPR045055">
    <property type="entry name" value="DNA2/NAM7-like"/>
</dbReference>
<dbReference type="InterPro" id="IPR047187">
    <property type="entry name" value="SF1_C_Upf1"/>
</dbReference>
<evidence type="ECO:0000259" key="27">
    <source>
        <dbReference type="Pfam" id="PF13087"/>
    </source>
</evidence>
<feature type="region of interest" description="Disordered" evidence="23">
    <location>
        <begin position="379"/>
        <end position="406"/>
    </location>
</feature>
<name>A0ABR0S409_9EURO</name>
<evidence type="ECO:0000256" key="4">
    <source>
        <dbReference type="ARBA" id="ARBA00022485"/>
    </source>
</evidence>
<evidence type="ECO:0000313" key="30">
    <source>
        <dbReference type="Proteomes" id="UP001334248"/>
    </source>
</evidence>
<keyword evidence="13 22" id="KW-0067">ATP-binding</keyword>
<dbReference type="Pfam" id="PF13087">
    <property type="entry name" value="AAA_12"/>
    <property type="match status" value="1"/>
</dbReference>
<feature type="region of interest" description="Disordered" evidence="23">
    <location>
        <begin position="266"/>
        <end position="339"/>
    </location>
</feature>
<reference evidence="29 30" key="1">
    <citation type="journal article" date="2023" name="Res Sq">
        <title>Genomic and morphological characterization of Knufia obscura isolated from the Mars 2020 spacecraft assembly facility.</title>
        <authorList>
            <person name="Chander A.M."/>
            <person name="Teixeira M.M."/>
            <person name="Singh N.K."/>
            <person name="Williams M.P."/>
            <person name="Parker C.W."/>
            <person name="Leo P."/>
            <person name="Stajich J.E."/>
            <person name="Torok T."/>
            <person name="Tighe S."/>
            <person name="Mason C.E."/>
            <person name="Venkateswaran K."/>
        </authorList>
    </citation>
    <scope>NUCLEOTIDE SEQUENCE [LARGE SCALE GENOMIC DNA]</scope>
    <source>
        <strain evidence="29 30">CCFEE 5817</strain>
    </source>
</reference>
<dbReference type="SUPFAM" id="SSF52540">
    <property type="entry name" value="P-loop containing nucleoside triphosphate hydrolases"/>
    <property type="match status" value="1"/>
</dbReference>
<dbReference type="PANTHER" id="PTHR10887">
    <property type="entry name" value="DNA2/NAM7 HELICASE FAMILY"/>
    <property type="match status" value="1"/>
</dbReference>
<evidence type="ECO:0000256" key="3">
    <source>
        <dbReference type="ARBA" id="ARBA00007913"/>
    </source>
</evidence>
<keyword evidence="30" id="KW-1185">Reference proteome</keyword>
<keyword evidence="12 22" id="KW-0347">Helicase</keyword>
<evidence type="ECO:0000259" key="25">
    <source>
        <dbReference type="Pfam" id="PF08696"/>
    </source>
</evidence>
<evidence type="ECO:0000256" key="12">
    <source>
        <dbReference type="ARBA" id="ARBA00022806"/>
    </source>
</evidence>
<evidence type="ECO:0000256" key="18">
    <source>
        <dbReference type="ARBA" id="ARBA00023204"/>
    </source>
</evidence>
<dbReference type="PANTHER" id="PTHR10887:SF433">
    <property type="entry name" value="DNA REPLICATION ATP-DEPENDENT HELICASE_NUCLEASE DNA2"/>
    <property type="match status" value="1"/>
</dbReference>
<dbReference type="Pfam" id="PF01930">
    <property type="entry name" value="Cas_Cas4"/>
    <property type="match status" value="1"/>
</dbReference>